<evidence type="ECO:0000256" key="5">
    <source>
        <dbReference type="RuleBase" id="RU000461"/>
    </source>
</evidence>
<evidence type="ECO:0000256" key="3">
    <source>
        <dbReference type="ARBA" id="ARBA00023002"/>
    </source>
</evidence>
<dbReference type="InterPro" id="IPR017972">
    <property type="entry name" value="Cyt_P450_CS"/>
</dbReference>
<dbReference type="PRINTS" id="PR00385">
    <property type="entry name" value="P450"/>
</dbReference>
<dbReference type="PROSITE" id="PS00086">
    <property type="entry name" value="CYTOCHROME_P450"/>
    <property type="match status" value="1"/>
</dbReference>
<dbReference type="PANTHER" id="PTHR47944:SF16">
    <property type="entry name" value="CYTOCHROME P450 FAMILY 1 SUBFAMILY A POLYPEPTIDE 1"/>
    <property type="match status" value="1"/>
</dbReference>
<organism evidence="6 7">
    <name type="scientific">Sphagnum troendelagicum</name>
    <dbReference type="NCBI Taxonomy" id="128251"/>
    <lineage>
        <taxon>Eukaryota</taxon>
        <taxon>Viridiplantae</taxon>
        <taxon>Streptophyta</taxon>
        <taxon>Embryophyta</taxon>
        <taxon>Bryophyta</taxon>
        <taxon>Sphagnophytina</taxon>
        <taxon>Sphagnopsida</taxon>
        <taxon>Sphagnales</taxon>
        <taxon>Sphagnaceae</taxon>
        <taxon>Sphagnum</taxon>
    </lineage>
</organism>
<dbReference type="Gene3D" id="1.10.630.10">
    <property type="entry name" value="Cytochrome P450"/>
    <property type="match status" value="1"/>
</dbReference>
<evidence type="ECO:0000313" key="7">
    <source>
        <dbReference type="Proteomes" id="UP001497512"/>
    </source>
</evidence>
<comment type="similarity">
    <text evidence="1 5">Belongs to the cytochrome P450 family.</text>
</comment>
<dbReference type="InterPro" id="IPR036396">
    <property type="entry name" value="Cyt_P450_sf"/>
</dbReference>
<dbReference type="CDD" id="cd20618">
    <property type="entry name" value="CYP71_clan"/>
    <property type="match status" value="1"/>
</dbReference>
<evidence type="ECO:0008006" key="8">
    <source>
        <dbReference type="Google" id="ProtNLM"/>
    </source>
</evidence>
<accession>A0ABP0UI22</accession>
<keyword evidence="5" id="KW-0503">Monooxygenase</keyword>
<dbReference type="EMBL" id="OZ019895">
    <property type="protein sequence ID" value="CAK9221266.1"/>
    <property type="molecule type" value="Genomic_DNA"/>
</dbReference>
<evidence type="ECO:0000313" key="6">
    <source>
        <dbReference type="EMBL" id="CAK9221266.1"/>
    </source>
</evidence>
<dbReference type="InterPro" id="IPR001128">
    <property type="entry name" value="Cyt_P450"/>
</dbReference>
<name>A0ABP0UI22_9BRYO</name>
<dbReference type="PRINTS" id="PR00463">
    <property type="entry name" value="EP450I"/>
</dbReference>
<gene>
    <name evidence="6" type="ORF">CSSPTR1EN2_LOCUS15870</name>
</gene>
<sequence>MGLLVVVTTFLIIILHRLIVRRSILLPPGPWMWPLVGVIPFLGSLPHQALALLAQQYGPLMYVRFGSTPCIVVSSSMLAEKFLKTHDQVFQNRPKTLVGKVFNLDNAIALSSGPHWRHLRKICSTQLFTPTCIQSFEVVRKNEISLIVNEIYVEANASKVVNLKYHMSAIATNSLAQMIFSKRFYGTEESRHQELQDFKDHFQKVMFWLGAFIIGDHIPSLKWLTKLQGVEAKMQKLDEKLTKSFQRLLDEHAKATPNTRDSKNDDLPKDFMDVLLKMPSEDGTGSLPLCTLKPLVMFDLLGAGTDTTSILLEWAMAELMQNPEIMKQAQTELDTVVGIDRVVQESDIQQLRLLQAIIKETFRLHPSTPLLLPHQTNEAWQSVEGYNLPPKTQLLVNVWAIGRDPNNWERPLEFDPTRFMQDPKIDMTCQDFRLLPFGSGRRACPGRVLGILLLHIILARLLQSFDWYIPDKQGPNGLDMSEKSNGINNIKSQVLLARAHPRLPSHLYE</sequence>
<keyword evidence="3 5" id="KW-0560">Oxidoreductase</keyword>
<keyword evidence="4 5" id="KW-0408">Iron</keyword>
<evidence type="ECO:0000256" key="4">
    <source>
        <dbReference type="ARBA" id="ARBA00023004"/>
    </source>
</evidence>
<dbReference type="Pfam" id="PF00067">
    <property type="entry name" value="p450"/>
    <property type="match status" value="1"/>
</dbReference>
<proteinExistence type="inferred from homology"/>
<dbReference type="InterPro" id="IPR002401">
    <property type="entry name" value="Cyt_P450_E_grp-I"/>
</dbReference>
<evidence type="ECO:0000256" key="2">
    <source>
        <dbReference type="ARBA" id="ARBA00022723"/>
    </source>
</evidence>
<keyword evidence="7" id="KW-1185">Reference proteome</keyword>
<keyword evidence="2 5" id="KW-0479">Metal-binding</keyword>
<dbReference type="PANTHER" id="PTHR47944">
    <property type="entry name" value="CYTOCHROME P450 98A9"/>
    <property type="match status" value="1"/>
</dbReference>
<protein>
    <recommendedName>
        <fullName evidence="8">Cytochrome P450</fullName>
    </recommendedName>
</protein>
<evidence type="ECO:0000256" key="1">
    <source>
        <dbReference type="ARBA" id="ARBA00010617"/>
    </source>
</evidence>
<dbReference type="Proteomes" id="UP001497512">
    <property type="component" value="Chromosome 3"/>
</dbReference>
<reference evidence="6" key="1">
    <citation type="submission" date="2024-02" db="EMBL/GenBank/DDBJ databases">
        <authorList>
            <consortium name="ELIXIR-Norway"/>
            <consortium name="Elixir Norway"/>
        </authorList>
    </citation>
    <scope>NUCLEOTIDE SEQUENCE</scope>
</reference>
<keyword evidence="5" id="KW-0349">Heme</keyword>
<dbReference type="SUPFAM" id="SSF48264">
    <property type="entry name" value="Cytochrome P450"/>
    <property type="match status" value="1"/>
</dbReference>